<accession>Q2NUH9</accession>
<organism evidence="23 24">
    <name type="scientific">Sodalis glossinidius (strain morsitans)</name>
    <dbReference type="NCBI Taxonomy" id="343509"/>
    <lineage>
        <taxon>Bacteria</taxon>
        <taxon>Pseudomonadati</taxon>
        <taxon>Pseudomonadota</taxon>
        <taxon>Gammaproteobacteria</taxon>
        <taxon>Enterobacterales</taxon>
        <taxon>Bruguierivoracaceae</taxon>
        <taxon>Sodalis</taxon>
    </lineage>
</organism>
<feature type="chain" id="PRO_5004213414" description="serine-type D-Ala-D-Ala carboxypeptidase" evidence="21">
    <location>
        <begin position="28"/>
        <end position="396"/>
    </location>
</feature>
<dbReference type="InterPro" id="IPR001967">
    <property type="entry name" value="Peptidase_S11_N"/>
</dbReference>
<comment type="similarity">
    <text evidence="4 20">Belongs to the peptidase S11 family.</text>
</comment>
<evidence type="ECO:0000256" key="1">
    <source>
        <dbReference type="ARBA" id="ARBA00003217"/>
    </source>
</evidence>
<dbReference type="Gene3D" id="3.40.710.10">
    <property type="entry name" value="DD-peptidase/beta-lactamase superfamily"/>
    <property type="match status" value="1"/>
</dbReference>
<dbReference type="PANTHER" id="PTHR21581">
    <property type="entry name" value="D-ALANYL-D-ALANINE CARBOXYPEPTIDASE"/>
    <property type="match status" value="1"/>
</dbReference>
<comment type="function">
    <text evidence="1">Removes C-terminal D-alanyl residues from sugar-peptide cell wall precursors.</text>
</comment>
<dbReference type="eggNOG" id="COG1686">
    <property type="taxonomic scope" value="Bacteria"/>
</dbReference>
<reference evidence="23 24" key="1">
    <citation type="journal article" date="2006" name="Genome Res.">
        <title>Massive genome erosion and functional adaptations provide insights into the symbiotic lifestyle of Sodalis glossinidius in the tsetse host.</title>
        <authorList>
            <person name="Toh H."/>
            <person name="Weiss B.L."/>
            <person name="Perkin S.A.H."/>
            <person name="Yamashita A."/>
            <person name="Oshima K."/>
            <person name="Hattori M."/>
            <person name="Aksoy S."/>
        </authorList>
    </citation>
    <scope>NUCLEOTIDE SEQUENCE [LARGE SCALE GENOMIC DNA]</scope>
    <source>
        <strain evidence="24">morsitans</strain>
    </source>
</reference>
<dbReference type="KEGG" id="sgl:SG0921"/>
<dbReference type="EMBL" id="AP008232">
    <property type="protein sequence ID" value="BAE74196.1"/>
    <property type="molecule type" value="Genomic_DNA"/>
</dbReference>
<dbReference type="GO" id="GO:0009002">
    <property type="term" value="F:serine-type D-Ala-D-Ala carboxypeptidase activity"/>
    <property type="evidence" value="ECO:0007669"/>
    <property type="project" value="UniProtKB-EC"/>
</dbReference>
<dbReference type="InterPro" id="IPR018044">
    <property type="entry name" value="Peptidase_S11"/>
</dbReference>
<evidence type="ECO:0000256" key="21">
    <source>
        <dbReference type="SAM" id="SignalP"/>
    </source>
</evidence>
<dbReference type="SUPFAM" id="SSF69189">
    <property type="entry name" value="Penicillin-binding protein associated domain"/>
    <property type="match status" value="1"/>
</dbReference>
<dbReference type="MEROPS" id="S11.003"/>
<feature type="signal peptide" evidence="21">
    <location>
        <begin position="1"/>
        <end position="27"/>
    </location>
</feature>
<evidence type="ECO:0000256" key="13">
    <source>
        <dbReference type="ARBA" id="ARBA00022984"/>
    </source>
</evidence>
<sequence>MKPVLSNQRYALALGTLLLLAVPAVRGADAPPAAPEINARAYILMDYQSGKVLAEANADQRLDPASLTKIMSSYVIGQAMKAGKIHPTDKVTIGKDAWATGNPVLRGSSLMFLKPGEQVTVDDLNKGIVIQSGNDASIALADHVAGSQDAFVSLINQYAQALGLKNTHFLTVHGLDAEGQYSTARDMAILSQALIRNVPDEYALHKEKEFTYNKIKQPNRNRLLWSGNLTVDGVKTGYTSGAGHNLVASATDNGMRLISVVLGAPTDGIRFRESEKLLTWGFRFYETVMPVPKDRPFTQQRVWFGDRSQVNLGVAQDAAITLSKGQLKNMKASFTLSSPHLEAPLAKDQVVGTIDFSLDGKVIEQRPLVVMEEVKKGGIFRTLWDWILLKVHSLFS</sequence>
<dbReference type="Gene3D" id="2.60.410.10">
    <property type="entry name" value="D-Ala-D-Ala carboxypeptidase, C-terminal domain"/>
    <property type="match status" value="1"/>
</dbReference>
<evidence type="ECO:0000256" key="14">
    <source>
        <dbReference type="ARBA" id="ARBA00023136"/>
    </source>
</evidence>
<keyword evidence="7" id="KW-0997">Cell inner membrane</keyword>
<evidence type="ECO:0000256" key="5">
    <source>
        <dbReference type="ARBA" id="ARBA00012448"/>
    </source>
</evidence>
<keyword evidence="15" id="KW-0961">Cell wall biogenesis/degradation</keyword>
<dbReference type="GO" id="GO:0009252">
    <property type="term" value="P:peptidoglycan biosynthetic process"/>
    <property type="evidence" value="ECO:0007669"/>
    <property type="project" value="UniProtKB-UniPathway"/>
</dbReference>
<keyword evidence="8 23" id="KW-0121">Carboxypeptidase</keyword>
<dbReference type="GO" id="GO:0008360">
    <property type="term" value="P:regulation of cell shape"/>
    <property type="evidence" value="ECO:0007669"/>
    <property type="project" value="UniProtKB-KW"/>
</dbReference>
<dbReference type="GO" id="GO:0030288">
    <property type="term" value="C:outer membrane-bounded periplasmic space"/>
    <property type="evidence" value="ECO:0007669"/>
    <property type="project" value="UniProtKB-ARBA"/>
</dbReference>
<keyword evidence="14" id="KW-0472">Membrane</keyword>
<dbReference type="STRING" id="343509.SG0921"/>
<feature type="binding site" evidence="19">
    <location>
        <position position="235"/>
    </location>
    <ligand>
        <name>substrate</name>
    </ligand>
</feature>
<evidence type="ECO:0000256" key="11">
    <source>
        <dbReference type="ARBA" id="ARBA00022801"/>
    </source>
</evidence>
<dbReference type="GO" id="GO:0071555">
    <property type="term" value="P:cell wall organization"/>
    <property type="evidence" value="ECO:0007669"/>
    <property type="project" value="UniProtKB-KW"/>
</dbReference>
<comment type="pathway">
    <text evidence="3">Cell wall biogenesis; peptidoglycan biosynthesis.</text>
</comment>
<feature type="active site" description="Acyl-ester intermediate" evidence="18">
    <location>
        <position position="66"/>
    </location>
</feature>
<feature type="domain" description="Peptidase S11 D-Ala-D-Ala carboxypeptidase A C-terminal" evidence="22">
    <location>
        <begin position="285"/>
        <end position="376"/>
    </location>
</feature>
<evidence type="ECO:0000256" key="6">
    <source>
        <dbReference type="ARBA" id="ARBA00022475"/>
    </source>
</evidence>
<evidence type="ECO:0000313" key="23">
    <source>
        <dbReference type="EMBL" id="BAE74196.1"/>
    </source>
</evidence>
<keyword evidence="11" id="KW-0378">Hydrolase</keyword>
<evidence type="ECO:0000256" key="10">
    <source>
        <dbReference type="ARBA" id="ARBA00022729"/>
    </source>
</evidence>
<dbReference type="EC" id="3.4.16.4" evidence="5"/>
<evidence type="ECO:0000256" key="17">
    <source>
        <dbReference type="ARBA" id="ARBA00060592"/>
    </source>
</evidence>
<evidence type="ECO:0000256" key="4">
    <source>
        <dbReference type="ARBA" id="ARBA00007164"/>
    </source>
</evidence>
<keyword evidence="9" id="KW-0645">Protease</keyword>
<dbReference type="InterPro" id="IPR012338">
    <property type="entry name" value="Beta-lactam/transpept-like"/>
</dbReference>
<name>Q2NUH9_SODGM</name>
<keyword evidence="12" id="KW-0133">Cell shape</keyword>
<dbReference type="InterPro" id="IPR015956">
    <property type="entry name" value="Peniciliin-bd_prot_C_sf"/>
</dbReference>
<dbReference type="PANTHER" id="PTHR21581:SF6">
    <property type="entry name" value="TRAFFICKING PROTEIN PARTICLE COMPLEX SUBUNIT 12"/>
    <property type="match status" value="1"/>
</dbReference>
<dbReference type="GO" id="GO:0006508">
    <property type="term" value="P:proteolysis"/>
    <property type="evidence" value="ECO:0007669"/>
    <property type="project" value="UniProtKB-KW"/>
</dbReference>
<comment type="subcellular location">
    <subcellularLocation>
        <location evidence="2">Cell inner membrane</location>
        <topology evidence="2">Peripheral membrane protein</topology>
    </subcellularLocation>
</comment>
<dbReference type="AlphaFoldDB" id="Q2NUH9"/>
<dbReference type="Proteomes" id="UP000001932">
    <property type="component" value="Chromosome"/>
</dbReference>
<gene>
    <name evidence="23" type="ordered locus">SG0921</name>
</gene>
<evidence type="ECO:0000256" key="2">
    <source>
        <dbReference type="ARBA" id="ARBA00004417"/>
    </source>
</evidence>
<dbReference type="GO" id="GO:0008658">
    <property type="term" value="F:penicillin binding"/>
    <property type="evidence" value="ECO:0007669"/>
    <property type="project" value="UniProtKB-ARBA"/>
</dbReference>
<dbReference type="Pfam" id="PF07943">
    <property type="entry name" value="PBP5_C"/>
    <property type="match status" value="1"/>
</dbReference>
<evidence type="ECO:0000256" key="19">
    <source>
        <dbReference type="PIRSR" id="PIRSR618044-2"/>
    </source>
</evidence>
<evidence type="ECO:0000256" key="12">
    <source>
        <dbReference type="ARBA" id="ARBA00022960"/>
    </source>
</evidence>
<proteinExistence type="inferred from homology"/>
<comment type="pathway">
    <text evidence="17">Glycan biosynthesis.</text>
</comment>
<evidence type="ECO:0000256" key="18">
    <source>
        <dbReference type="PIRSR" id="PIRSR618044-1"/>
    </source>
</evidence>
<evidence type="ECO:0000256" key="9">
    <source>
        <dbReference type="ARBA" id="ARBA00022670"/>
    </source>
</evidence>
<keyword evidence="6" id="KW-1003">Cell membrane</keyword>
<dbReference type="PRINTS" id="PR00725">
    <property type="entry name" value="DADACBPTASE1"/>
</dbReference>
<dbReference type="SUPFAM" id="SSF56601">
    <property type="entry name" value="beta-lactamase/transpeptidase-like"/>
    <property type="match status" value="1"/>
</dbReference>
<keyword evidence="13" id="KW-0573">Peptidoglycan synthesis</keyword>
<dbReference type="GO" id="GO:0005886">
    <property type="term" value="C:plasma membrane"/>
    <property type="evidence" value="ECO:0007669"/>
    <property type="project" value="UniProtKB-SubCell"/>
</dbReference>
<dbReference type="InterPro" id="IPR012907">
    <property type="entry name" value="Peptidase_S11_C"/>
</dbReference>
<dbReference type="InterPro" id="IPR037167">
    <property type="entry name" value="Peptidase_S11_C_sf"/>
</dbReference>
<evidence type="ECO:0000256" key="15">
    <source>
        <dbReference type="ARBA" id="ARBA00023316"/>
    </source>
</evidence>
<dbReference type="HOGENOM" id="CLU_027070_8_1_6"/>
<keyword evidence="24" id="KW-1185">Reference proteome</keyword>
<dbReference type="SMART" id="SM00936">
    <property type="entry name" value="PBP5_C"/>
    <property type="match status" value="1"/>
</dbReference>
<dbReference type="UniPathway" id="UPA00219"/>
<dbReference type="GO" id="GO:0042803">
    <property type="term" value="F:protein homodimerization activity"/>
    <property type="evidence" value="ECO:0007669"/>
    <property type="project" value="UniProtKB-ARBA"/>
</dbReference>
<dbReference type="Pfam" id="PF00768">
    <property type="entry name" value="Peptidase_S11"/>
    <property type="match status" value="1"/>
</dbReference>
<dbReference type="FunFam" id="2.60.410.10:FF:000001">
    <property type="entry name" value="D-alanyl-D-alanine carboxypeptidase dacA"/>
    <property type="match status" value="1"/>
</dbReference>
<evidence type="ECO:0000256" key="8">
    <source>
        <dbReference type="ARBA" id="ARBA00022645"/>
    </source>
</evidence>
<keyword evidence="10 21" id="KW-0732">Signal</keyword>
<evidence type="ECO:0000259" key="22">
    <source>
        <dbReference type="SMART" id="SM00936"/>
    </source>
</evidence>
<evidence type="ECO:0000256" key="7">
    <source>
        <dbReference type="ARBA" id="ARBA00022519"/>
    </source>
</evidence>
<evidence type="ECO:0000256" key="20">
    <source>
        <dbReference type="RuleBase" id="RU004016"/>
    </source>
</evidence>
<evidence type="ECO:0000256" key="3">
    <source>
        <dbReference type="ARBA" id="ARBA00004752"/>
    </source>
</evidence>
<feature type="active site" description="Proton acceptor" evidence="18">
    <location>
        <position position="69"/>
    </location>
</feature>
<evidence type="ECO:0000313" key="24">
    <source>
        <dbReference type="Proteomes" id="UP000001932"/>
    </source>
</evidence>
<comment type="catalytic activity">
    <reaction evidence="16">
        <text>Preferential cleavage: (Ac)2-L-Lys-D-Ala-|-D-Ala. Also transpeptidation of peptidyl-alanyl moieties that are N-acyl substituents of D-alanine.</text>
        <dbReference type="EC" id="3.4.16.4"/>
    </reaction>
</comment>
<protein>
    <recommendedName>
        <fullName evidence="5">serine-type D-Ala-D-Ala carboxypeptidase</fullName>
        <ecNumber evidence="5">3.4.16.4</ecNumber>
    </recommendedName>
</protein>
<dbReference type="FunFam" id="3.40.710.10:FF:000001">
    <property type="entry name" value="D-alanyl-D-alanine serine-type carboxypeptidase"/>
    <property type="match status" value="1"/>
</dbReference>
<evidence type="ECO:0000256" key="16">
    <source>
        <dbReference type="ARBA" id="ARBA00034000"/>
    </source>
</evidence>
<feature type="active site" evidence="18">
    <location>
        <position position="132"/>
    </location>
</feature>